<dbReference type="PATRIC" id="fig|1255043.3.peg.2168"/>
<organism evidence="2 3">
    <name type="scientific">Thioalkalivibrio nitratireducens (strain DSM 14787 / UNIQEM 213 / ALEN2)</name>
    <dbReference type="NCBI Taxonomy" id="1255043"/>
    <lineage>
        <taxon>Bacteria</taxon>
        <taxon>Pseudomonadati</taxon>
        <taxon>Pseudomonadota</taxon>
        <taxon>Gammaproteobacteria</taxon>
        <taxon>Chromatiales</taxon>
        <taxon>Ectothiorhodospiraceae</taxon>
        <taxon>Thioalkalivibrio</taxon>
    </lineage>
</organism>
<protein>
    <submittedName>
        <fullName evidence="2">Uncharacterized protein</fullName>
    </submittedName>
</protein>
<dbReference type="KEGG" id="tni:TVNIR_2148"/>
<name>L0DW32_THIND</name>
<evidence type="ECO:0000313" key="3">
    <source>
        <dbReference type="Proteomes" id="UP000010809"/>
    </source>
</evidence>
<gene>
    <name evidence="2" type="ordered locus">TVNIR_2148</name>
</gene>
<dbReference type="HOGENOM" id="CLU_1085602_0_0_6"/>
<dbReference type="EMBL" id="CP003989">
    <property type="protein sequence ID" value="AGA33804.1"/>
    <property type="molecule type" value="Genomic_DNA"/>
</dbReference>
<dbReference type="Proteomes" id="UP000010809">
    <property type="component" value="Chromosome"/>
</dbReference>
<sequence>MLETNVLHASNVVYFLDATTGTDANDRERVDAPLEIELSDRPPRLRWLQKPGRLALWLHPDEHAGMVQGRADEAHRTRPAGSPVRLAGRMRDPNGRYNPRSFDITVGTGGGHVLLVYPTPLGTRLPVGGALIGTVRREDGTPLPWALLDLAVIVSEAGLGFVAQTDAHGDFVLPLRRLPPLPESVEHYAAQLTIRAHPAADPRVPADPAATDVPFDIEAVDDSGFHAHIALSITPGEVRLLRSFDKNHLAVQPRQP</sequence>
<evidence type="ECO:0000256" key="1">
    <source>
        <dbReference type="SAM" id="MobiDB-lite"/>
    </source>
</evidence>
<dbReference type="STRING" id="1255043.TVNIR_2148"/>
<proteinExistence type="predicted"/>
<keyword evidence="3" id="KW-1185">Reference proteome</keyword>
<reference evidence="2" key="1">
    <citation type="submission" date="2015-12" db="EMBL/GenBank/DDBJ databases">
        <authorList>
            <person name="Tikhonova T.V."/>
            <person name="Pavlov A.R."/>
            <person name="Beletsky A.V."/>
            <person name="Mardanov A.V."/>
            <person name="Sorokin D.Y."/>
            <person name="Ravin N.V."/>
            <person name="Popov V.O."/>
        </authorList>
    </citation>
    <scope>NUCLEOTIDE SEQUENCE</scope>
    <source>
        <strain evidence="2">DSM 14787</strain>
    </source>
</reference>
<feature type="region of interest" description="Disordered" evidence="1">
    <location>
        <begin position="69"/>
        <end position="92"/>
    </location>
</feature>
<dbReference type="AlphaFoldDB" id="L0DW32"/>
<evidence type="ECO:0000313" key="2">
    <source>
        <dbReference type="EMBL" id="AGA33804.1"/>
    </source>
</evidence>
<accession>L0DW32</accession>